<feature type="compositionally biased region" description="Basic and acidic residues" evidence="1">
    <location>
        <begin position="454"/>
        <end position="463"/>
    </location>
</feature>
<feature type="region of interest" description="Disordered" evidence="1">
    <location>
        <begin position="881"/>
        <end position="909"/>
    </location>
</feature>
<dbReference type="RefSeq" id="XP_052746148.1">
    <property type="nucleotide sequence ID" value="XM_052890188.1"/>
</dbReference>
<evidence type="ECO:0000313" key="2">
    <source>
        <dbReference type="Proteomes" id="UP001652582"/>
    </source>
</evidence>
<sequence length="1259" mass="142658">MSSSTTKKSSPRAMPVETIVTRYKSKQQLQDNKKSKKIQKPQVKNPKQVRKIIKKVKQKPVPVIVIEDDGEFYPQKLKRNVENKKVILKPKPNLKLIGGMNSCNKRKLRMPQKEAKCIKYDSDSSSDIVPYSPKPTEETELSVMDMILLIEEKGLDDEDMLEILTCPSPVWWEDPLDGYIEEPIFTRLKPAQQKSIKNQLQEEQNKEAERRKQRDMDLFLASKDSGNLVISETDIHIENRGVNFVNKRGKLESLLGVIKKIKKDSNYLNQDNNAATTDITNNCDSELNKNNNLITESKSKCIEVGDFNKNRDITNKTNESDISVSGTNEIPDKDIADSVKNNEEDNEIEKHFLSDVNEITSKKIQKEINVSKGDVIKLKSDVTSDEVLNDLNINNNFITKSKLENKDESKIIENSERIVSAISIPKAKNVEPFQDSKDSVKNIETAIEIGKRNQNDANQDNKTKTKNNTCKKKRRKINIRKEAVIKLSDDVKAFSILNLNEYLTTELNPDNTEVAELNKHGMENCDENVDNTDNRDISIHLAKNVGPNKDSMENIEKGIPIENNFISNAKVREAKNDINNTSGKNLKEINICKGKIIKLKRDVVDNHTNKSNKFLLKLKSNEAHLNTTDAEKNIEKSIDIEKNVSNNASQVSEALKLNDSNEISNQNHTTINANKKETKNNDVAIQNKNNNSILDMDVTNVNREKKSSESSEDHLLDLEEILRLENIEIPIAPITTQSEKNESCVELNETIDHQPTVKEISPANIHKIIRDGCTKLPSYNSEEEEEKTENVEKRITEAIIKSTNKNEAKKVDTMKKVTYLRVRKLGTLNSTSNTLAEMISTNIDDKIENNTPFATKTSRVNDVFMETENSDAKSNRRLMQLPNSNNTHTIDTKDSLSSDKNSSKAGTFESNSINNVFDVSQEAGTENKDDTEMNFTDNPVKMNKIYNSNNNNKSVFQTDSEVNETNLSKAINKDDISDKFVQNKNKANSSNNDISSAIQMVSELNEADLGNNDVTIESEVFSKIRRYSTDSATSDKNMSIEYLDMSILDEDETDKTNPLTQKPNNDPDLMKPNNLNNEDSEPNYNEEYLIVDEDLINTECTKEIVSMKHVKHMGHVLIKHQGKTMKISEVKGAIQKINIDTEDKCNDTLKNSEKAVKCTSKNKDINKISNTKVIESNIIKKSVCNSCDCSKKSILISDSDVKYCTVCSSIYDTDNCKYCVKMNKLSPCNCEVYICDRCCIKLDNKHDIIDHLKKCEIVR</sequence>
<protein>
    <submittedName>
        <fullName evidence="3 4">Homeobox-like protein HDP1</fullName>
    </submittedName>
</protein>
<evidence type="ECO:0000313" key="5">
    <source>
        <dbReference type="RefSeq" id="XP_052746149.1"/>
    </source>
</evidence>
<dbReference type="RefSeq" id="XP_052746147.1">
    <property type="nucleotide sequence ID" value="XM_052890187.1"/>
</dbReference>
<evidence type="ECO:0000313" key="4">
    <source>
        <dbReference type="RefSeq" id="XP_052746148.1"/>
    </source>
</evidence>
<evidence type="ECO:0000313" key="3">
    <source>
        <dbReference type="RefSeq" id="XP_052746147.1"/>
    </source>
</evidence>
<keyword evidence="2" id="KW-1185">Reference proteome</keyword>
<dbReference type="GeneID" id="112054131"/>
<feature type="compositionally biased region" description="Basic and acidic residues" evidence="1">
    <location>
        <begin position="203"/>
        <end position="214"/>
    </location>
</feature>
<dbReference type="RefSeq" id="XP_052746149.1">
    <property type="nucleotide sequence ID" value="XM_052890189.1"/>
</dbReference>
<organism evidence="2 5">
    <name type="scientific">Bicyclus anynana</name>
    <name type="common">Squinting bush brown butterfly</name>
    <dbReference type="NCBI Taxonomy" id="110368"/>
    <lineage>
        <taxon>Eukaryota</taxon>
        <taxon>Metazoa</taxon>
        <taxon>Ecdysozoa</taxon>
        <taxon>Arthropoda</taxon>
        <taxon>Hexapoda</taxon>
        <taxon>Insecta</taxon>
        <taxon>Pterygota</taxon>
        <taxon>Neoptera</taxon>
        <taxon>Endopterygota</taxon>
        <taxon>Lepidoptera</taxon>
        <taxon>Glossata</taxon>
        <taxon>Ditrysia</taxon>
        <taxon>Papilionoidea</taxon>
        <taxon>Nymphalidae</taxon>
        <taxon>Satyrinae</taxon>
        <taxon>Satyrini</taxon>
        <taxon>Mycalesina</taxon>
        <taxon>Bicyclus</taxon>
    </lineage>
</organism>
<feature type="region of interest" description="Disordered" evidence="1">
    <location>
        <begin position="1049"/>
        <end position="1082"/>
    </location>
</feature>
<proteinExistence type="predicted"/>
<feature type="region of interest" description="Disordered" evidence="1">
    <location>
        <begin position="454"/>
        <end position="473"/>
    </location>
</feature>
<accession>A0ABM3M3T0</accession>
<feature type="region of interest" description="Disordered" evidence="1">
    <location>
        <begin position="23"/>
        <end position="46"/>
    </location>
</feature>
<reference evidence="3 4" key="1">
    <citation type="submission" date="2025-05" db="UniProtKB">
        <authorList>
            <consortium name="RefSeq"/>
        </authorList>
    </citation>
    <scope>IDENTIFICATION</scope>
</reference>
<name>A0ABM3M3T0_BICAN</name>
<feature type="region of interest" description="Disordered" evidence="1">
    <location>
        <begin position="195"/>
        <end position="214"/>
    </location>
</feature>
<evidence type="ECO:0000256" key="1">
    <source>
        <dbReference type="SAM" id="MobiDB-lite"/>
    </source>
</evidence>
<gene>
    <name evidence="3 4 5" type="primary">LOC112054131</name>
</gene>
<dbReference type="Proteomes" id="UP001652582">
    <property type="component" value="Chromosome 27"/>
</dbReference>